<keyword evidence="2" id="KW-0732">Signal</keyword>
<evidence type="ECO:0000256" key="1">
    <source>
        <dbReference type="SAM" id="MobiDB-lite"/>
    </source>
</evidence>
<gene>
    <name evidence="3" type="ORF">PP769_18935</name>
</gene>
<feature type="compositionally biased region" description="Basic and acidic residues" evidence="1">
    <location>
        <begin position="88"/>
        <end position="100"/>
    </location>
</feature>
<evidence type="ECO:0000256" key="2">
    <source>
        <dbReference type="SAM" id="SignalP"/>
    </source>
</evidence>
<feature type="compositionally biased region" description="Basic and acidic residues" evidence="1">
    <location>
        <begin position="33"/>
        <end position="69"/>
    </location>
</feature>
<evidence type="ECO:0008006" key="5">
    <source>
        <dbReference type="Google" id="ProtNLM"/>
    </source>
</evidence>
<dbReference type="RefSeq" id="WP_312643229.1">
    <property type="nucleotide sequence ID" value="NZ_CP116967.1"/>
</dbReference>
<proteinExistence type="predicted"/>
<dbReference type="KEGG" id="nall:PP769_18935"/>
<dbReference type="AlphaFoldDB" id="A0AA96JYW9"/>
<feature type="signal peptide" evidence="2">
    <location>
        <begin position="1"/>
        <end position="23"/>
    </location>
</feature>
<protein>
    <recommendedName>
        <fullName evidence="5">Pentapeptide MXKDX repeat protein</fullName>
    </recommendedName>
</protein>
<evidence type="ECO:0000313" key="3">
    <source>
        <dbReference type="EMBL" id="WNM58019.1"/>
    </source>
</evidence>
<name>A0AA96JYW9_9BACT</name>
<feature type="region of interest" description="Disordered" evidence="1">
    <location>
        <begin position="33"/>
        <end position="100"/>
    </location>
</feature>
<dbReference type="EMBL" id="CP116967">
    <property type="protein sequence ID" value="WNM58019.1"/>
    <property type="molecule type" value="Genomic_DNA"/>
</dbReference>
<feature type="compositionally biased region" description="Basic residues" evidence="1">
    <location>
        <begin position="77"/>
        <end position="87"/>
    </location>
</feature>
<organism evidence="3 4">
    <name type="scientific">Candidatus Nitrospira allomarina</name>
    <dbReference type="NCBI Taxonomy" id="3020900"/>
    <lineage>
        <taxon>Bacteria</taxon>
        <taxon>Pseudomonadati</taxon>
        <taxon>Nitrospirota</taxon>
        <taxon>Nitrospiria</taxon>
        <taxon>Nitrospirales</taxon>
        <taxon>Nitrospiraceae</taxon>
        <taxon>Nitrospira</taxon>
    </lineage>
</organism>
<accession>A0AA96JYW9</accession>
<dbReference type="Proteomes" id="UP001302719">
    <property type="component" value="Chromosome"/>
</dbReference>
<feature type="chain" id="PRO_5041645173" description="Pentapeptide MXKDX repeat protein" evidence="2">
    <location>
        <begin position="24"/>
        <end position="100"/>
    </location>
</feature>
<keyword evidence="4" id="KW-1185">Reference proteome</keyword>
<sequence>MKRVFLMCAGVVFLFGIGSVSFAAGMGDEMTGKTETMKEEGMKTADDAMGDMKGKGEEMSSDAKGKEMPGDIEAQGKKKMGKMKKKSMKEEPMKKEPMKK</sequence>
<evidence type="ECO:0000313" key="4">
    <source>
        <dbReference type="Proteomes" id="UP001302719"/>
    </source>
</evidence>
<reference evidence="3 4" key="1">
    <citation type="submission" date="2023-01" db="EMBL/GenBank/DDBJ databases">
        <title>Cultivation and genomic characterization of new, ubiquitous marine nitrite-oxidizing bacteria from the Nitrospirales.</title>
        <authorList>
            <person name="Mueller A.J."/>
            <person name="Daebeler A."/>
            <person name="Herbold C.W."/>
            <person name="Kirkegaard R.H."/>
            <person name="Daims H."/>
        </authorList>
    </citation>
    <scope>NUCLEOTIDE SEQUENCE [LARGE SCALE GENOMIC DNA]</scope>
    <source>
        <strain evidence="3 4">VA</strain>
    </source>
</reference>